<dbReference type="Gene3D" id="3.30.830.10">
    <property type="entry name" value="Metalloenzyme, LuxS/M16 peptidase-like"/>
    <property type="match status" value="1"/>
</dbReference>
<dbReference type="PANTHER" id="PTHR43690:SF18">
    <property type="entry name" value="INSULIN-DEGRADING ENZYME-RELATED"/>
    <property type="match status" value="1"/>
</dbReference>
<evidence type="ECO:0000259" key="2">
    <source>
        <dbReference type="Pfam" id="PF05193"/>
    </source>
</evidence>
<dbReference type="SUPFAM" id="SSF63411">
    <property type="entry name" value="LuxS/MPP-like metallohydrolase"/>
    <property type="match status" value="1"/>
</dbReference>
<feature type="non-terminal residue" evidence="3">
    <location>
        <position position="134"/>
    </location>
</feature>
<reference evidence="3" key="2">
    <citation type="submission" date="2014-07" db="EMBL/GenBank/DDBJ databases">
        <authorList>
            <person name="Hull J."/>
        </authorList>
    </citation>
    <scope>NUCLEOTIDE SEQUENCE</scope>
</reference>
<dbReference type="AlphaFoldDB" id="A0A0A9ZB37"/>
<dbReference type="GO" id="GO:0046872">
    <property type="term" value="F:metal ion binding"/>
    <property type="evidence" value="ECO:0007669"/>
    <property type="project" value="UniProtKB-KW"/>
</dbReference>
<proteinExistence type="predicted"/>
<sequence length="134" mass="15581">HFNEGATDKEVNAVDSEFRKTIQHDSRRHYELFKRTLHGDHPVSQFSCGNRITLVDNPSHDGTNVRQQLLDFYKNFYSANLMSLCLLSNEPPEKLIEYAKKYFEPIVNKNVVKPTFSTDITNRKYVGHILRVVP</sequence>
<dbReference type="InterPro" id="IPR007863">
    <property type="entry name" value="Peptidase_M16_C"/>
</dbReference>
<gene>
    <name evidence="3" type="primary">IDE_0</name>
    <name evidence="3" type="ORF">CM83_1028</name>
</gene>
<dbReference type="Pfam" id="PF05193">
    <property type="entry name" value="Peptidase_M16_C"/>
    <property type="match status" value="1"/>
</dbReference>
<dbReference type="MEROPS" id="M16.008"/>
<dbReference type="InterPro" id="IPR011249">
    <property type="entry name" value="Metalloenz_LuxS/M16"/>
</dbReference>
<evidence type="ECO:0000256" key="1">
    <source>
        <dbReference type="ARBA" id="ARBA00022723"/>
    </source>
</evidence>
<feature type="non-terminal residue" evidence="3">
    <location>
        <position position="1"/>
    </location>
</feature>
<reference evidence="3" key="1">
    <citation type="journal article" date="2014" name="PLoS ONE">
        <title>Transcriptome-Based Identification of ABC Transporters in the Western Tarnished Plant Bug Lygus hesperus.</title>
        <authorList>
            <person name="Hull J.J."/>
            <person name="Chaney K."/>
            <person name="Geib S.M."/>
            <person name="Fabrick J.A."/>
            <person name="Brent C.S."/>
            <person name="Walsh D."/>
            <person name="Lavine L.C."/>
        </authorList>
    </citation>
    <scope>NUCLEOTIDE SEQUENCE</scope>
</reference>
<feature type="domain" description="Peptidase M16 C-terminal" evidence="2">
    <location>
        <begin position="66"/>
        <end position="114"/>
    </location>
</feature>
<organism evidence="3">
    <name type="scientific">Lygus hesperus</name>
    <name type="common">Western plant bug</name>
    <dbReference type="NCBI Taxonomy" id="30085"/>
    <lineage>
        <taxon>Eukaryota</taxon>
        <taxon>Metazoa</taxon>
        <taxon>Ecdysozoa</taxon>
        <taxon>Arthropoda</taxon>
        <taxon>Hexapoda</taxon>
        <taxon>Insecta</taxon>
        <taxon>Pterygota</taxon>
        <taxon>Neoptera</taxon>
        <taxon>Paraneoptera</taxon>
        <taxon>Hemiptera</taxon>
        <taxon>Heteroptera</taxon>
        <taxon>Panheteroptera</taxon>
        <taxon>Cimicomorpha</taxon>
        <taxon>Miridae</taxon>
        <taxon>Mirini</taxon>
        <taxon>Lygus</taxon>
    </lineage>
</organism>
<name>A0A0A9ZB37_LYGHE</name>
<accession>A0A0A9ZB37</accession>
<keyword evidence="1" id="KW-0479">Metal-binding</keyword>
<dbReference type="InterPro" id="IPR050626">
    <property type="entry name" value="Peptidase_M16"/>
</dbReference>
<dbReference type="EMBL" id="GBHO01001995">
    <property type="protein sequence ID" value="JAG41609.1"/>
    <property type="molecule type" value="Transcribed_RNA"/>
</dbReference>
<evidence type="ECO:0000313" key="3">
    <source>
        <dbReference type="EMBL" id="JAG41609.1"/>
    </source>
</evidence>
<dbReference type="PANTHER" id="PTHR43690">
    <property type="entry name" value="NARDILYSIN"/>
    <property type="match status" value="1"/>
</dbReference>
<protein>
    <submittedName>
        <fullName evidence="3">Insulin-degrading enzyme</fullName>
    </submittedName>
</protein>